<dbReference type="Gene3D" id="2.60.40.10">
    <property type="entry name" value="Immunoglobulins"/>
    <property type="match status" value="8"/>
</dbReference>
<protein>
    <submittedName>
        <fullName evidence="9">Choice-of-anchor D domain-containing protein</fullName>
    </submittedName>
</protein>
<dbReference type="PANTHER" id="PTHR46127">
    <property type="entry name" value="CILIA- AND FLAGELLA-ASSOCIATED PROTEIN 65"/>
    <property type="match status" value="1"/>
</dbReference>
<dbReference type="EMBL" id="WUUT01000002">
    <property type="protein sequence ID" value="MXR51426.1"/>
    <property type="molecule type" value="Genomic_DNA"/>
</dbReference>
<feature type="compositionally biased region" description="Polar residues" evidence="6">
    <location>
        <begin position="360"/>
        <end position="373"/>
    </location>
</feature>
<dbReference type="SMART" id="SM00089">
    <property type="entry name" value="PKD"/>
    <property type="match status" value="2"/>
</dbReference>
<dbReference type="InterPro" id="IPR054090">
    <property type="entry name" value="Cep192_Spd-2-like_dom"/>
</dbReference>
<feature type="region of interest" description="Disordered" evidence="6">
    <location>
        <begin position="1432"/>
        <end position="1459"/>
    </location>
</feature>
<dbReference type="OrthoDB" id="269553at2157"/>
<keyword evidence="4" id="KW-0969">Cilium</keyword>
<feature type="region of interest" description="Disordered" evidence="6">
    <location>
        <begin position="454"/>
        <end position="486"/>
    </location>
</feature>
<evidence type="ECO:0000313" key="10">
    <source>
        <dbReference type="Proteomes" id="UP000466535"/>
    </source>
</evidence>
<feature type="region of interest" description="Disordered" evidence="6">
    <location>
        <begin position="328"/>
        <end position="373"/>
    </location>
</feature>
<dbReference type="InterPro" id="IPR000601">
    <property type="entry name" value="PKD_dom"/>
</dbReference>
<evidence type="ECO:0000259" key="8">
    <source>
        <dbReference type="PROSITE" id="PS50093"/>
    </source>
</evidence>
<dbReference type="SUPFAM" id="SSF49299">
    <property type="entry name" value="PKD domain"/>
    <property type="match status" value="2"/>
</dbReference>
<feature type="region of interest" description="Disordered" evidence="6">
    <location>
        <begin position="722"/>
        <end position="762"/>
    </location>
</feature>
<dbReference type="Pfam" id="PF18911">
    <property type="entry name" value="PKD_4"/>
    <property type="match status" value="1"/>
</dbReference>
<dbReference type="Pfam" id="PF22544">
    <property type="entry name" value="HYDIN_VesB_CFA65-like_Ig"/>
    <property type="match status" value="1"/>
</dbReference>
<keyword evidence="5" id="KW-0966">Cell projection</keyword>
<dbReference type="Pfam" id="PF07705">
    <property type="entry name" value="CARDB"/>
    <property type="match status" value="2"/>
</dbReference>
<feature type="region of interest" description="Disordered" evidence="6">
    <location>
        <begin position="951"/>
        <end position="971"/>
    </location>
</feature>
<feature type="compositionally biased region" description="Low complexity" evidence="6">
    <location>
        <begin position="635"/>
        <end position="650"/>
    </location>
</feature>
<dbReference type="Proteomes" id="UP000466535">
    <property type="component" value="Unassembled WGS sequence"/>
</dbReference>
<feature type="region of interest" description="Disordered" evidence="6">
    <location>
        <begin position="399"/>
        <end position="421"/>
    </location>
</feature>
<dbReference type="CDD" id="cd00146">
    <property type="entry name" value="PKD"/>
    <property type="match status" value="1"/>
</dbReference>
<dbReference type="InterPro" id="IPR031549">
    <property type="entry name" value="ASH"/>
</dbReference>
<feature type="region of interest" description="Disordered" evidence="6">
    <location>
        <begin position="2919"/>
        <end position="2943"/>
    </location>
</feature>
<evidence type="ECO:0000256" key="7">
    <source>
        <dbReference type="SAM" id="Phobius"/>
    </source>
</evidence>
<feature type="compositionally biased region" description="Gly residues" evidence="6">
    <location>
        <begin position="1438"/>
        <end position="1453"/>
    </location>
</feature>
<sequence>MTTLVQDTYDKKSKLAIGNFDQDSHPDLFYVTPNNGVGRVDNDTTPTEVIVSDSDSTDAKPKAYLGVVDATGDGIRDVIWYDDSSAIKYINYSVPDDIKKLTLDTTPGSNKNTGVGEPRDFNGDGEVRVPIIDGSKNPQVLDPDGPNDLQLADDGPAYKTTVGTADVVNDSQAELLFVKDSSTEIYYIETDQELDAPYDILSINGNTYDADASLGGLASGETTVTQRFEGLDSTSPAISDGSVPADNGYVEVSFSEGVYANSDGTGGLTASDFTATFARNGGSATGVSIDSVTNTSGQSPSGGEKTLRLQISVSDAPASGDETVEIQPADGSSIYDNAGNAMTDTESTGPLSLSDRRSPAYTSGPSTENVSTNGFDITLTADENGTGYYVVLPDGAAEPSVSDVKNGQDGSGTTAADSGNASIAAGTTESFSASGLSEDTAYDVYVVAEDTNGNANKSTRVDQSTADTTAPNYTTGPSTGNAGGSGFDIDLTVDENGTGYYVVLPDGATEPTPTDIKNGQDGDGNTAADDGNKSLTAGTGETLTASGLSEDTAYDAFVLAEDTSGNANKSARLDQSTTDITAPGYMSGPSTGNVGTNGFDINFTANESGTGYYVVLPDGASEPSVSDVKAGQDGDGNAASDSGSASISADTKQTVSASGLSEDTAYDVYVVAEDASGNANKSAKVDQSTADTTASSFGSGPSTANVGADGFDIEFTTDENGTGHYVVVGDGSPAPSASQIENGNNASGAPARKSGRGGVTGGTTTSLRAAGLSEYTAYDVYVLVEDDSGNARAAGPVDEVTDPAGVTFPVDAAFDGSDPAGWLLDRRASSGVEVGGESEPAARLTEASGDQQGTALYERSLPTDNGLTTEFRYYSDGGDGGDGLSVMLLNASNVDTDRFGAGAGGDGLGYTGSDSTAGVPGGFVGVGFDESGAFTAEDSCVVGGTSSAQPGVTVRGAGDEAPTDRACDGSGDEGYPFLDTTAASELSGDIDGGWRRVRLTLDPTVGGSTDVGLRVEMSFDGGSSWETVLNTSYAESTVGAPVPDRVSLALSGTTSTATNVHAVDELSVGTPTNATVETTSSPADGPYKAGETVSYDFEVTNGGPNAGNVTLSPTVSVGPSGFEQVDWDTDDDGSFEVLGSENATVSVPSGATKSITLRGTVDSAARGTLDHRVEATAETGHIDPNPSTAKDSVAVSIQDAPTMSDDERSLAPVDEDATDPNGTTVSTVLDSAGTASDPEGDALGVAVVGVDDTGGQWEYSTDGGSTWTAVSDAAPDGESALLLAGDDLIRLVPDADVSGAIAGNVTIRAWDRYGGSAGTTTADTVPNGGSTGYSQTTGTVGVTVRDAPEVATISRETESPTNASSVAFEVTFSQSVSGVDAGDFAATQNSGGVSGSVAEVNTSTGTAVTVTVGNVSGDGELSLELLDDDSITDSTGVPLGGVGTSGSGDGSSTGGESLQIDNTAPELASVSRVDATTLDLSSSDGVDIDESTVTAADLSTDNGSISSVSVAENGTDANATVELEAPVDAETVTVSLAGTIADLGGNSVDTGAVTATEMDGAGPTLVDVSKVNFTTLSVTLAENGSGIDAGTIEQADFSADNGTIDSIDATNVTDGSTGEQTLTLTLAEAVETETVTVSVQSGNGGIADVAGNARTAGEGTATGMDPLDPAAFVEGAITDQSPDKIEVTFDKSVSVTAGADGFAAAIEGIERDIEAVDPGANETTVVVTLSDTTVSAGENVSVQYDGASGNLRNADGIGTETFSISTDETDGFSNDVEPDVGALTVDIDEGSSTLSATEGGTISVDAPVTNTGDAELAQTVEAEIAGAVRDSETVTVGGGESRTVTLSFTAEASLDGESVTVSTANESASTTVSVAEAPEGAFFGVTVDSISREVTAGESVQATVTVENTGDQQATKAIELLDDEGAVVDSQSVTLAGGSTETVSVRWATNTEGVGTATLAIRTPDDQTTATVAVESPAPEISAFEMNGSESGELTLTVESDRPLEELDVTVSGPSETTLATEASDEQASGEGYTYTATTTVTAAGTYEATLETARDAEGTDGASGQSATVRFDDEVAAVATADSYVVSVNASVGLRATESTVSTDSATYEWRVDGDVIGTGETTTVSWPTPGERNVTLVVAAGGKTDTATVSVTVEDETDPVARLTAPETVEFGTGAVFDASNATDNVGIDRYEWVFGDGRTASGPDLVRPAHSYNATGEYTVELTVVDASGGSTTTSAQVSVEGADVTVSDSGLEFGAVSTGSERTETVTLTNNGTEPFVAENVSVAGPGSGPFTAAEEVRVNPGERRLLPVTFEPETPGERSATLELGEVGSLPLTATGIEGTLTPETGSAGFGSVPVGETAETTVAVRNDGTEPVATEEVTATGEQFTATGGPERIAPGERGTVTVEFTPTAPGEASATLTVAGGETRASLSLAGTGAGPKLSVVQSAVQFGTVGVDQRRQRTLELANYGTEPLGIDEIATNGTAFEVVDAPETISAGERATVDIAFSPAEAGEYEDSLRVRSNATGGPATAGVSGTGVAPKISLDRRTLDFGNVSVGERKLLELVVTNKASSRAPLSVTRTEIVGENPDAFEIVGGDAEYSLAPGENRTITVAFEPQSTGVKEGQLQIKSTAANQPLINVWLSNTRTYIVVQEVDAVDGGSTESETEPTDFETRSTEPVTINVDGENADEGSEFVVNTSTPSVSARRAGVDKLDYELQRAGGFELNINHSQRPHGPTFEDPGKAVAEYIEIEHVEGDPDSTYTDPGMQFRVSKSELPDGAGPDAPTLYRWNESTEQWVDMSDSTTPVGETDGHYRYRTDLPGFSQFAVTVPTATDPVLEIQRLSAPESVEAGEEFSVDAEIQNTGGTGEGTVELTVGGETVTTATVTLDAGGTETVTLRYQPETGDGQVTLTATTGSDEASATTEIRAAESPPQTENSGDDCELLGLNFGSFIVCWYWWVLLIAVGIVSGAFVWRRTGDDSSRTHY</sequence>
<feature type="region of interest" description="Disordered" evidence="6">
    <location>
        <begin position="1201"/>
        <end position="1222"/>
    </location>
</feature>
<name>A0A6B0T5G6_9EURY</name>
<dbReference type="InterPro" id="IPR013783">
    <property type="entry name" value="Ig-like_fold"/>
</dbReference>
<evidence type="ECO:0000256" key="1">
    <source>
        <dbReference type="ARBA" id="ARBA00004138"/>
    </source>
</evidence>
<feature type="compositionally biased region" description="Polar residues" evidence="6">
    <location>
        <begin position="411"/>
        <end position="421"/>
    </location>
</feature>
<feature type="transmembrane region" description="Helical" evidence="7">
    <location>
        <begin position="2960"/>
        <end position="2978"/>
    </location>
</feature>
<feature type="compositionally biased region" description="Polar residues" evidence="6">
    <location>
        <begin position="677"/>
        <end position="705"/>
    </location>
</feature>
<feature type="domain" description="PKD" evidence="8">
    <location>
        <begin position="2160"/>
        <end position="2244"/>
    </location>
</feature>
<dbReference type="InterPro" id="IPR013320">
    <property type="entry name" value="ConA-like_dom_sf"/>
</dbReference>
<dbReference type="InterPro" id="IPR053879">
    <property type="entry name" value="HYDIN_VesB_CFA65-like_Ig"/>
</dbReference>
<organism evidence="9 10">
    <name type="scientific">Halovenus carboxidivorans</name>
    <dbReference type="NCBI Taxonomy" id="2692199"/>
    <lineage>
        <taxon>Archaea</taxon>
        <taxon>Methanobacteriati</taxon>
        <taxon>Methanobacteriota</taxon>
        <taxon>Stenosarchaea group</taxon>
        <taxon>Halobacteria</taxon>
        <taxon>Halobacteriales</taxon>
        <taxon>Haloarculaceae</taxon>
        <taxon>Halovenus</taxon>
    </lineage>
</organism>
<evidence type="ECO:0000256" key="4">
    <source>
        <dbReference type="ARBA" id="ARBA00023069"/>
    </source>
</evidence>
<evidence type="ECO:0000256" key="2">
    <source>
        <dbReference type="ARBA" id="ARBA00004496"/>
    </source>
</evidence>
<keyword evidence="7" id="KW-1133">Transmembrane helix</keyword>
<evidence type="ECO:0000256" key="3">
    <source>
        <dbReference type="ARBA" id="ARBA00022490"/>
    </source>
</evidence>
<evidence type="ECO:0000256" key="6">
    <source>
        <dbReference type="SAM" id="MobiDB-lite"/>
    </source>
</evidence>
<keyword evidence="7" id="KW-0812">Transmembrane</keyword>
<feature type="compositionally biased region" description="Polar residues" evidence="6">
    <location>
        <begin position="454"/>
        <end position="480"/>
    </location>
</feature>
<dbReference type="RefSeq" id="WP_159763556.1">
    <property type="nucleotide sequence ID" value="NZ_WUUT01000002.1"/>
</dbReference>
<dbReference type="Pfam" id="PF22073">
    <property type="entry name" value="Cep192_D4"/>
    <property type="match status" value="1"/>
</dbReference>
<feature type="compositionally biased region" description="Polar residues" evidence="6">
    <location>
        <begin position="735"/>
        <end position="747"/>
    </location>
</feature>
<reference evidence="9 10" key="1">
    <citation type="submission" date="2019-12" db="EMBL/GenBank/DDBJ databases">
        <title>Isolation and characterization of three novel carbon monoxide-oxidizing members of Halobacteria from salione crusts and soils.</title>
        <authorList>
            <person name="Myers M.R."/>
            <person name="King G.M."/>
        </authorList>
    </citation>
    <scope>NUCLEOTIDE SEQUENCE [LARGE SCALE GENOMIC DNA]</scope>
    <source>
        <strain evidence="9 10">WSH3</strain>
    </source>
</reference>
<feature type="compositionally biased region" description="Polar residues" evidence="6">
    <location>
        <begin position="340"/>
        <end position="351"/>
    </location>
</feature>
<feature type="region of interest" description="Disordered" evidence="6">
    <location>
        <begin position="508"/>
        <end position="538"/>
    </location>
</feature>
<feature type="compositionally biased region" description="Polar residues" evidence="6">
    <location>
        <begin position="2919"/>
        <end position="2928"/>
    </location>
</feature>
<dbReference type="PROSITE" id="PS50093">
    <property type="entry name" value="PKD"/>
    <property type="match status" value="1"/>
</dbReference>
<proteinExistence type="predicted"/>
<comment type="caution">
    <text evidence="9">The sequence shown here is derived from an EMBL/GenBank/DDBJ whole genome shotgun (WGS) entry which is preliminary data.</text>
</comment>
<evidence type="ECO:0000256" key="5">
    <source>
        <dbReference type="ARBA" id="ARBA00023273"/>
    </source>
</evidence>
<keyword evidence="3" id="KW-0963">Cytoplasm</keyword>
<dbReference type="PANTHER" id="PTHR46127:SF1">
    <property type="entry name" value="CILIA- AND FLAGELLA-ASSOCIATED PROTEIN 65"/>
    <property type="match status" value="1"/>
</dbReference>
<feature type="region of interest" description="Disordered" evidence="6">
    <location>
        <begin position="832"/>
        <end position="856"/>
    </location>
</feature>
<dbReference type="InterPro" id="IPR052614">
    <property type="entry name" value="CFAP65"/>
</dbReference>
<dbReference type="GO" id="GO:0005737">
    <property type="term" value="C:cytoplasm"/>
    <property type="evidence" value="ECO:0007669"/>
    <property type="project" value="UniProtKB-SubCell"/>
</dbReference>
<comment type="subcellular location">
    <subcellularLocation>
        <location evidence="1">Cell projection</location>
        <location evidence="1">Cilium</location>
    </subcellularLocation>
    <subcellularLocation>
        <location evidence="2">Cytoplasm</location>
    </subcellularLocation>
</comment>
<dbReference type="SMART" id="SM00060">
    <property type="entry name" value="FN3"/>
    <property type="match status" value="3"/>
</dbReference>
<gene>
    <name evidence="9" type="ORF">GRX03_07395</name>
</gene>
<feature type="region of interest" description="Disordered" evidence="6">
    <location>
        <begin position="677"/>
        <end position="709"/>
    </location>
</feature>
<dbReference type="InterPro" id="IPR035986">
    <property type="entry name" value="PKD_dom_sf"/>
</dbReference>
<keyword evidence="7" id="KW-0472">Membrane</keyword>
<keyword evidence="10" id="KW-1185">Reference proteome</keyword>
<evidence type="ECO:0000313" key="9">
    <source>
        <dbReference type="EMBL" id="MXR51426.1"/>
    </source>
</evidence>
<dbReference type="NCBIfam" id="NF012200">
    <property type="entry name" value="choice_anch_D"/>
    <property type="match status" value="4"/>
</dbReference>
<dbReference type="SUPFAM" id="SSF49899">
    <property type="entry name" value="Concanavalin A-like lectins/glucanases"/>
    <property type="match status" value="1"/>
</dbReference>
<dbReference type="InterPro" id="IPR011635">
    <property type="entry name" value="CARDB"/>
</dbReference>
<feature type="region of interest" description="Disordered" evidence="6">
    <location>
        <begin position="622"/>
        <end position="659"/>
    </location>
</feature>
<dbReference type="Pfam" id="PF15780">
    <property type="entry name" value="ASH"/>
    <property type="match status" value="1"/>
</dbReference>
<dbReference type="InterPro" id="IPR003961">
    <property type="entry name" value="FN3_dom"/>
</dbReference>
<accession>A0A6B0T5G6</accession>
<dbReference type="InterPro" id="IPR022409">
    <property type="entry name" value="PKD/Chitinase_dom"/>
</dbReference>